<name>A0A179BJ43_RHILE</name>
<proteinExistence type="predicted"/>
<dbReference type="GO" id="GO:0016788">
    <property type="term" value="F:hydrolase activity, acting on ester bonds"/>
    <property type="evidence" value="ECO:0007669"/>
    <property type="project" value="UniProtKB-ARBA"/>
</dbReference>
<accession>A0A179BJ43</accession>
<evidence type="ECO:0000313" key="1">
    <source>
        <dbReference type="EMBL" id="OAP91305.1"/>
    </source>
</evidence>
<dbReference type="SUPFAM" id="SSF52266">
    <property type="entry name" value="SGNH hydrolase"/>
    <property type="match status" value="1"/>
</dbReference>
<sequence>MAQLANRRPPLVSYSDRPISRGIVTPGAAFGPLPSDPGPYMLGSTRNRALSGFGPANLYVAPESLNFFAPLLKFGTLWATDEGVFRFPGSQYTEGGLAPQETTFASAAMTIHAVLLIYNGQVFSCDFEGLPGSSVAIGAAGVWAHIKLPLLLPANSVYSLVPIYSVPVGATVLGQYRTQRHRGEKVWQGASVDAVLMQLASDAPPSAAFQLGYNTVGNWNATPPGQNLAYGPDLIAWKRWDGRPSVLGVCDSLTDRQELAASADGRGNYGFLPRLFDSWGYGFFNVGCPGAKAVQTLAASAMKIWQGLDELSAMNPNGKRPYNNYLQQMGRNDNNAASATWLTPIRNLNTRLRTRDPTIPIIGATIPATVTTTDRYQTEAGQSVAVLWGATLAAVNASILAGNNGTTDNVIDFNLYRMAASGKFRPGSDHLKGAVAVSTGDGVTQTTQLILDFMPSLGQQYTIDLSAGAGTTLSGRTVIDVTGAGPFVCTCAENFATVIPAGSLIYEQPTPDGTHFNKEYNIQSVALVPASEKAKFVVA</sequence>
<gene>
    <name evidence="1" type="ORF">A4U53_27985</name>
</gene>
<dbReference type="InterPro" id="IPR036514">
    <property type="entry name" value="SGNH_hydro_sf"/>
</dbReference>
<protein>
    <submittedName>
        <fullName evidence="1">Uncharacterized protein</fullName>
    </submittedName>
</protein>
<organism evidence="1">
    <name type="scientific">Rhizobium leguminosarum</name>
    <dbReference type="NCBI Taxonomy" id="384"/>
    <lineage>
        <taxon>Bacteria</taxon>
        <taxon>Pseudomonadati</taxon>
        <taxon>Pseudomonadota</taxon>
        <taxon>Alphaproteobacteria</taxon>
        <taxon>Hyphomicrobiales</taxon>
        <taxon>Rhizobiaceae</taxon>
        <taxon>Rhizobium/Agrobacterium group</taxon>
        <taxon>Rhizobium</taxon>
    </lineage>
</organism>
<comment type="caution">
    <text evidence="1">The sequence shown here is derived from an EMBL/GenBank/DDBJ whole genome shotgun (WGS) entry which is preliminary data.</text>
</comment>
<dbReference type="Gene3D" id="3.40.50.1110">
    <property type="entry name" value="SGNH hydrolase"/>
    <property type="match status" value="1"/>
</dbReference>
<dbReference type="EMBL" id="LWBS01000391">
    <property type="protein sequence ID" value="OAP91305.1"/>
    <property type="molecule type" value="Genomic_DNA"/>
</dbReference>
<dbReference type="eggNOG" id="ENOG5031TJ3">
    <property type="taxonomic scope" value="Bacteria"/>
</dbReference>
<reference evidence="1" key="1">
    <citation type="submission" date="2016-04" db="EMBL/GenBank/DDBJ databases">
        <title>Fast-growing isolate from the root nodules of Vavilovia formosa.</title>
        <authorList>
            <person name="Kimeklis A."/>
            <person name="Safronova V."/>
            <person name="Belimov A."/>
            <person name="Andronov E."/>
        </authorList>
    </citation>
    <scope>NUCLEOTIDE SEQUENCE [LARGE SCALE GENOMIC DNA]</scope>
    <source>
        <strain evidence="1">Vaf-46</strain>
    </source>
</reference>
<dbReference type="AlphaFoldDB" id="A0A179BJ43"/>